<sequence>MVAIDQFFPSSKRYSGCVYTMTKMALNVRSWICPECGANHDSDVNAAKNIKAVGLITLAHGATVNPKAA</sequence>
<reference evidence="3" key="1">
    <citation type="journal article" date="2018" name="Front. Microbiol.">
        <title>Dissemination of KPC-2-Encoding IncX6 Plasmids Among Multiple Enterobacteriaceae Species in a Single Chinese Hospital.</title>
        <authorList>
            <person name="Li B."/>
            <person name="Feng J."/>
            <person name="Zhan Z."/>
            <person name="Yin Z."/>
            <person name="Jiang Q."/>
            <person name="Wei P."/>
            <person name="Chen X."/>
            <person name="Gao B."/>
            <person name="Hou J."/>
            <person name="Mao P."/>
            <person name="Wu W."/>
            <person name="Chen W."/>
            <person name="Tong Y."/>
            <person name="Wang J."/>
            <person name="Li B."/>
            <person name="Zhou D."/>
        </authorList>
    </citation>
    <scope>NUCLEOTIDE SEQUENCE</scope>
    <source>
        <strain evidence="3">E20</strain>
        <plasmid evidence="3">pE20-HI3</plasmid>
    </source>
</reference>
<proteinExistence type="predicted"/>
<keyword evidence="1" id="KW-0238">DNA-binding</keyword>
<accession>A0A2R4NGW7</accession>
<organism evidence="3">
    <name type="scientific">Klebsiella aerogenes</name>
    <name type="common">Enterobacter aerogenes</name>
    <dbReference type="NCBI Taxonomy" id="548"/>
    <lineage>
        <taxon>Bacteria</taxon>
        <taxon>Pseudomonadati</taxon>
        <taxon>Pseudomonadota</taxon>
        <taxon>Gammaproteobacteria</taxon>
        <taxon>Enterobacterales</taxon>
        <taxon>Enterobacteriaceae</taxon>
        <taxon>Klebsiella/Raoultella group</taxon>
        <taxon>Klebsiella</taxon>
    </lineage>
</organism>
<protein>
    <submittedName>
        <fullName evidence="3">Mobile element protein</fullName>
    </submittedName>
</protein>
<feature type="domain" description="Cas12f1-like TNB" evidence="2">
    <location>
        <begin position="2"/>
        <end position="50"/>
    </location>
</feature>
<keyword evidence="3" id="KW-0614">Plasmid</keyword>
<name>A0A2R4NGW7_KLEAE</name>
<dbReference type="AlphaFoldDB" id="A0A2R4NGW7"/>
<dbReference type="Pfam" id="PF07282">
    <property type="entry name" value="Cas12f1-like_TNB"/>
    <property type="match status" value="1"/>
</dbReference>
<dbReference type="InterPro" id="IPR010095">
    <property type="entry name" value="Cas12f1-like_TNB"/>
</dbReference>
<geneLocation type="plasmid" evidence="3">
    <name>pE20-HI3</name>
</geneLocation>
<evidence type="ECO:0000259" key="2">
    <source>
        <dbReference type="Pfam" id="PF07282"/>
    </source>
</evidence>
<evidence type="ECO:0000256" key="1">
    <source>
        <dbReference type="ARBA" id="ARBA00023125"/>
    </source>
</evidence>
<dbReference type="GO" id="GO:0003677">
    <property type="term" value="F:DNA binding"/>
    <property type="evidence" value="ECO:0007669"/>
    <property type="project" value="UniProtKB-KW"/>
</dbReference>
<evidence type="ECO:0000313" key="3">
    <source>
        <dbReference type="EMBL" id="AVX35348.1"/>
    </source>
</evidence>
<dbReference type="EMBL" id="MG288682">
    <property type="protein sequence ID" value="AVX35348.1"/>
    <property type="molecule type" value="Genomic_DNA"/>
</dbReference>